<protein>
    <recommendedName>
        <fullName evidence="1">magnesium chelatase</fullName>
        <ecNumber evidence="1">6.6.1.1</ecNumber>
    </recommendedName>
</protein>
<gene>
    <name evidence="5" type="ORF">KVV02_000907</name>
</gene>
<dbReference type="Pfam" id="PF17863">
    <property type="entry name" value="AAA_lid_2"/>
    <property type="match status" value="1"/>
</dbReference>
<dbReference type="InterPro" id="IPR052041">
    <property type="entry name" value="Nucleic_acid_metab_PIN/TRAM"/>
</dbReference>
<dbReference type="Gene3D" id="1.10.8.80">
    <property type="entry name" value="Magnesium chelatase subunit I, C-Terminal domain"/>
    <property type="match status" value="1"/>
</dbReference>
<feature type="compositionally biased region" description="Basic and acidic residues" evidence="3">
    <location>
        <begin position="592"/>
        <end position="607"/>
    </location>
</feature>
<feature type="compositionally biased region" description="Acidic residues" evidence="3">
    <location>
        <begin position="623"/>
        <end position="635"/>
    </location>
</feature>
<dbReference type="GO" id="GO:0016851">
    <property type="term" value="F:magnesium chelatase activity"/>
    <property type="evidence" value="ECO:0007669"/>
    <property type="project" value="UniProtKB-EC"/>
</dbReference>
<evidence type="ECO:0000256" key="1">
    <source>
        <dbReference type="ARBA" id="ARBA00012825"/>
    </source>
</evidence>
<comment type="caution">
    <text evidence="5">The sequence shown here is derived from an EMBL/GenBank/DDBJ whole genome shotgun (WGS) entry which is preliminary data.</text>
</comment>
<feature type="compositionally biased region" description="Low complexity" evidence="3">
    <location>
        <begin position="292"/>
        <end position="304"/>
    </location>
</feature>
<feature type="compositionally biased region" description="Low complexity" evidence="3">
    <location>
        <begin position="320"/>
        <end position="330"/>
    </location>
</feature>
<dbReference type="Proteomes" id="UP000717515">
    <property type="component" value="Unassembled WGS sequence"/>
</dbReference>
<evidence type="ECO:0000256" key="2">
    <source>
        <dbReference type="ARBA" id="ARBA00023444"/>
    </source>
</evidence>
<accession>A0A9P8D2B2</accession>
<feature type="domain" description="ChlI/MoxR AAA lid" evidence="4">
    <location>
        <begin position="495"/>
        <end position="553"/>
    </location>
</feature>
<dbReference type="PANTHER" id="PTHR11603">
    <property type="entry name" value="AAA FAMILY ATPASE"/>
    <property type="match status" value="1"/>
</dbReference>
<dbReference type="AlphaFoldDB" id="A0A9P8D2B2"/>
<feature type="compositionally biased region" description="Basic and acidic residues" evidence="3">
    <location>
        <begin position="636"/>
        <end position="653"/>
    </location>
</feature>
<evidence type="ECO:0000313" key="6">
    <source>
        <dbReference type="Proteomes" id="UP000717515"/>
    </source>
</evidence>
<feature type="compositionally biased region" description="Basic and acidic residues" evidence="3">
    <location>
        <begin position="239"/>
        <end position="256"/>
    </location>
</feature>
<sequence length="678" mass="75109">MAPANRAWIRTKMAGLRKASGIAFSEEIFLSILICLIAKNKHLVLHTVPEAVPELKTIVEQHCSIVFGLTTATIVCHEHQTRSDIIGAITGRHADMLSSSTPSSQYQFPVHQYSNHTQQQHQHQHHHSQQLQPSNSTGAGQYYQYSNPTDDYIQRSSRLRFEKSRRSIATNYSEHSDYSFRPSEHHNAAPSIASFRTASERDADAASIQQQQQQSRGYHVQDTSEYSRAGGDDSSLSLRRSESRSKSTGDAMADHILHHRSRRSAHMSPAPSQQQQQQQDPASIENISLPPNSTGTSSSNTRRTPVTYLQTSSHLGGGASSSNNNNNSSSTGHAPVTPVDFTFPRRRHESVTNNTAGYSGVGGETSGITYSGRRIAQAIILDGLENASQEVYATLMEMIINKEINDRNRYVLPDLVIIALFNSPTVPDNIPKQLLDYFAINGTYHFSTPQPRIQPVLARKHALFRRTDWDELSKRMKAVTVSNDMTRYIRDVIVAVRTHEAVHGGLTARAALDLEAIMKTLAAIFQATFVTPDLLTIAAEKVFSHRLQLKSSRRQKIAASCSSSAAGSSPRQGKSAVQNGKAPMREYQQQQQHRDQTLADRKRKDSTGSDQSSEGGASFVEIPDSEDEGSADDAGVDYRRQQQEQGHIHHQDNFAELEDDRTAADVVRSVLKAVFPPV</sequence>
<comment type="pathway">
    <text evidence="2">Porphyrin-containing compound metabolism.</text>
</comment>
<evidence type="ECO:0000313" key="5">
    <source>
        <dbReference type="EMBL" id="KAG9327191.1"/>
    </source>
</evidence>
<dbReference type="EMBL" id="JAIFTL010000008">
    <property type="protein sequence ID" value="KAG9327191.1"/>
    <property type="molecule type" value="Genomic_DNA"/>
</dbReference>
<dbReference type="PANTHER" id="PTHR11603:SF132">
    <property type="entry name" value="C2H2-TYPE DOMAIN-CONTAINING PROTEIN"/>
    <property type="match status" value="1"/>
</dbReference>
<evidence type="ECO:0000256" key="3">
    <source>
        <dbReference type="SAM" id="MobiDB-lite"/>
    </source>
</evidence>
<feature type="region of interest" description="Disordered" evidence="3">
    <location>
        <begin position="113"/>
        <end position="149"/>
    </location>
</feature>
<evidence type="ECO:0000259" key="4">
    <source>
        <dbReference type="Pfam" id="PF17863"/>
    </source>
</evidence>
<feature type="compositionally biased region" description="Polar residues" evidence="3">
    <location>
        <begin position="133"/>
        <end position="149"/>
    </location>
</feature>
<name>A0A9P8D2B2_MORAP</name>
<feature type="region of interest" description="Disordered" evidence="3">
    <location>
        <begin position="560"/>
        <end position="657"/>
    </location>
</feature>
<organism evidence="5 6">
    <name type="scientific">Mortierella alpina</name>
    <name type="common">Oleaginous fungus</name>
    <name type="synonym">Mortierella renispora</name>
    <dbReference type="NCBI Taxonomy" id="64518"/>
    <lineage>
        <taxon>Eukaryota</taxon>
        <taxon>Fungi</taxon>
        <taxon>Fungi incertae sedis</taxon>
        <taxon>Mucoromycota</taxon>
        <taxon>Mortierellomycotina</taxon>
        <taxon>Mortierellomycetes</taxon>
        <taxon>Mortierellales</taxon>
        <taxon>Mortierellaceae</taxon>
        <taxon>Mortierella</taxon>
    </lineage>
</organism>
<dbReference type="EC" id="6.6.1.1" evidence="1"/>
<feature type="compositionally biased region" description="Low complexity" evidence="3">
    <location>
        <begin position="560"/>
        <end position="569"/>
    </location>
</feature>
<feature type="region of interest" description="Disordered" evidence="3">
    <location>
        <begin position="198"/>
        <end position="358"/>
    </location>
</feature>
<proteinExistence type="predicted"/>
<reference evidence="5" key="1">
    <citation type="submission" date="2021-07" db="EMBL/GenBank/DDBJ databases">
        <title>Draft genome of Mortierella alpina, strain LL118, isolated from an aspen leaf litter sample.</title>
        <authorList>
            <person name="Yang S."/>
            <person name="Vinatzer B.A."/>
        </authorList>
    </citation>
    <scope>NUCLEOTIDE SEQUENCE</scope>
    <source>
        <strain evidence="5">LL118</strain>
    </source>
</reference>
<dbReference type="InterPro" id="IPR041628">
    <property type="entry name" value="ChlI/MoxR_AAA_lid"/>
</dbReference>